<accession>A0A481ZB73</accession>
<evidence type="ECO:0000313" key="2">
    <source>
        <dbReference type="EMBL" id="QBK92329.1"/>
    </source>
</evidence>
<feature type="region of interest" description="Disordered" evidence="1">
    <location>
        <begin position="1"/>
        <end position="34"/>
    </location>
</feature>
<proteinExistence type="predicted"/>
<sequence>MGNESTKEYTIKSPEEREKSNKMKLAKKKQNRGNLRLVKDGLKDGFSTKQKYSCNKFAVRVHSEHYCGMTPEIRKYVNVWANARNYRVKECRNYNNPGGNGYYFKFKVQKK</sequence>
<gene>
    <name evidence="2" type="ORF">LCPAC304_06760</name>
</gene>
<feature type="compositionally biased region" description="Basic residues" evidence="1">
    <location>
        <begin position="22"/>
        <end position="31"/>
    </location>
</feature>
<protein>
    <submittedName>
        <fullName evidence="2">Uncharacterized protein</fullName>
    </submittedName>
</protein>
<reference evidence="2" key="1">
    <citation type="journal article" date="2019" name="MBio">
        <title>Virus Genomes from Deep Sea Sediments Expand the Ocean Megavirome and Support Independent Origins of Viral Gigantism.</title>
        <authorList>
            <person name="Backstrom D."/>
            <person name="Yutin N."/>
            <person name="Jorgensen S.L."/>
            <person name="Dharamshi J."/>
            <person name="Homa F."/>
            <person name="Zaremba-Niedwiedzka K."/>
            <person name="Spang A."/>
            <person name="Wolf Y.I."/>
            <person name="Koonin E.V."/>
            <person name="Ettema T.J."/>
        </authorList>
    </citation>
    <scope>NUCLEOTIDE SEQUENCE</scope>
</reference>
<dbReference type="EMBL" id="MK500574">
    <property type="protein sequence ID" value="QBK92329.1"/>
    <property type="molecule type" value="Genomic_DNA"/>
</dbReference>
<evidence type="ECO:0000256" key="1">
    <source>
        <dbReference type="SAM" id="MobiDB-lite"/>
    </source>
</evidence>
<organism evidence="2">
    <name type="scientific">Pithovirus LCPAC304</name>
    <dbReference type="NCBI Taxonomy" id="2506594"/>
    <lineage>
        <taxon>Viruses</taxon>
        <taxon>Pithoviruses</taxon>
    </lineage>
</organism>
<name>A0A481ZB73_9VIRU</name>
<feature type="compositionally biased region" description="Basic and acidic residues" evidence="1">
    <location>
        <begin position="1"/>
        <end position="21"/>
    </location>
</feature>